<feature type="transmembrane region" description="Helical" evidence="7">
    <location>
        <begin position="145"/>
        <end position="167"/>
    </location>
</feature>
<organism evidence="9 10">
    <name type="scientific">Rhizoctonia solani 123E</name>
    <dbReference type="NCBI Taxonomy" id="1423351"/>
    <lineage>
        <taxon>Eukaryota</taxon>
        <taxon>Fungi</taxon>
        <taxon>Dikarya</taxon>
        <taxon>Basidiomycota</taxon>
        <taxon>Agaricomycotina</taxon>
        <taxon>Agaricomycetes</taxon>
        <taxon>Cantharellales</taxon>
        <taxon>Ceratobasidiaceae</taxon>
        <taxon>Rhizoctonia</taxon>
    </lineage>
</organism>
<dbReference type="HOGENOM" id="CLU_001265_54_6_1"/>
<keyword evidence="5 7" id="KW-0472">Membrane</keyword>
<name>A0A074RFX7_9AGAM</name>
<feature type="transmembrane region" description="Helical" evidence="7">
    <location>
        <begin position="179"/>
        <end position="202"/>
    </location>
</feature>
<evidence type="ECO:0000256" key="7">
    <source>
        <dbReference type="SAM" id="Phobius"/>
    </source>
</evidence>
<dbReference type="PANTHER" id="PTHR23504">
    <property type="entry name" value="MAJOR FACILITATOR SUPERFAMILY DOMAIN-CONTAINING PROTEIN 10"/>
    <property type="match status" value="1"/>
</dbReference>
<dbReference type="EMBL" id="AZST01001310">
    <property type="protein sequence ID" value="KEP46046.1"/>
    <property type="molecule type" value="Genomic_DNA"/>
</dbReference>
<gene>
    <name evidence="9" type="ORF">V565_221680</name>
</gene>
<evidence type="ECO:0000256" key="5">
    <source>
        <dbReference type="ARBA" id="ARBA00023136"/>
    </source>
</evidence>
<comment type="caution">
    <text evidence="9">The sequence shown here is derived from an EMBL/GenBank/DDBJ whole genome shotgun (WGS) entry which is preliminary data.</text>
</comment>
<dbReference type="GO" id="GO:0016020">
    <property type="term" value="C:membrane"/>
    <property type="evidence" value="ECO:0007669"/>
    <property type="project" value="UniProtKB-SubCell"/>
</dbReference>
<sequence>MVPDAPKPAGDNDSQDCNSLDGTENNCPQTIGEQKRTPLPVKQVFVLCLMRFAEPISFAVVSFFHPSLNLWLKLMIHELNVTSDPKELGYYSGFVEGLFAIAQFCTVCFWGSLSDRIGRRPVLISGLCGVIGSTILFGLSKSFTMMLISRALSGALNGNVAVIKSVLGEITDETNRGVAFAYLPLCWSLGSLLAPALGGFLSHPAERYPSVFGYELFRRYPYLLPCLAGSSISIIGLIAGILFLEESLPKTRTTASSNAEQQPLLTSDPQNPHRSYSTSNIPSVPNSRLPSPDACARTLYAAEKRALSMKEIMRISSIRKVFISYAFMAYVTVSINTVSVLWLYTPLESGGMGFSVAEIGTTLVIAGLSTTFISVVVFPPLERRVGAVLLFRFGMVMQILSVLTFPLGRAIALAGGKRGAYLGAALVLVVRCIAGLVFLCNMLLVNRAAPSRRSLGTVNGLAQMVASASRAIGPASATSLFAFSIKHNVLGGNLIWIVLSLAAVLGVVAACQIPNDQPSDTESDGEN</sequence>
<dbReference type="OrthoDB" id="419616at2759"/>
<evidence type="ECO:0000259" key="8">
    <source>
        <dbReference type="PROSITE" id="PS50850"/>
    </source>
</evidence>
<keyword evidence="4 7" id="KW-1133">Transmembrane helix</keyword>
<evidence type="ECO:0000256" key="6">
    <source>
        <dbReference type="SAM" id="MobiDB-lite"/>
    </source>
</evidence>
<evidence type="ECO:0000256" key="4">
    <source>
        <dbReference type="ARBA" id="ARBA00022989"/>
    </source>
</evidence>
<protein>
    <submittedName>
        <fullName evidence="9">MFS general substrate transporter</fullName>
    </submittedName>
</protein>
<dbReference type="SUPFAM" id="SSF103473">
    <property type="entry name" value="MFS general substrate transporter"/>
    <property type="match status" value="1"/>
</dbReference>
<feature type="transmembrane region" description="Helical" evidence="7">
    <location>
        <begin position="420"/>
        <end position="444"/>
    </location>
</feature>
<proteinExistence type="predicted"/>
<evidence type="ECO:0000256" key="1">
    <source>
        <dbReference type="ARBA" id="ARBA00004141"/>
    </source>
</evidence>
<accession>A0A074RFX7</accession>
<dbReference type="InterPro" id="IPR001958">
    <property type="entry name" value="Tet-R_TetA/multi-R_MdtG-like"/>
</dbReference>
<dbReference type="InterPro" id="IPR036259">
    <property type="entry name" value="MFS_trans_sf"/>
</dbReference>
<evidence type="ECO:0000256" key="3">
    <source>
        <dbReference type="ARBA" id="ARBA00022692"/>
    </source>
</evidence>
<dbReference type="Proteomes" id="UP000027456">
    <property type="component" value="Unassembled WGS sequence"/>
</dbReference>
<dbReference type="AlphaFoldDB" id="A0A074RFX7"/>
<feature type="transmembrane region" description="Helical" evidence="7">
    <location>
        <begin position="489"/>
        <end position="510"/>
    </location>
</feature>
<feature type="transmembrane region" description="Helical" evidence="7">
    <location>
        <begin position="322"/>
        <end position="344"/>
    </location>
</feature>
<feature type="transmembrane region" description="Helical" evidence="7">
    <location>
        <begin position="389"/>
        <end position="408"/>
    </location>
</feature>
<feature type="domain" description="Major facilitator superfamily (MFS) profile" evidence="8">
    <location>
        <begin position="43"/>
        <end position="518"/>
    </location>
</feature>
<evidence type="ECO:0000256" key="2">
    <source>
        <dbReference type="ARBA" id="ARBA00022448"/>
    </source>
</evidence>
<dbReference type="PANTHER" id="PTHR23504:SF15">
    <property type="entry name" value="MAJOR FACILITATOR SUPERFAMILY (MFS) PROFILE DOMAIN-CONTAINING PROTEIN"/>
    <property type="match status" value="1"/>
</dbReference>
<dbReference type="GO" id="GO:0022857">
    <property type="term" value="F:transmembrane transporter activity"/>
    <property type="evidence" value="ECO:0007669"/>
    <property type="project" value="InterPro"/>
</dbReference>
<feature type="transmembrane region" description="Helical" evidence="7">
    <location>
        <begin position="356"/>
        <end position="377"/>
    </location>
</feature>
<feature type="region of interest" description="Disordered" evidence="6">
    <location>
        <begin position="1"/>
        <end position="32"/>
    </location>
</feature>
<keyword evidence="3 7" id="KW-0812">Transmembrane</keyword>
<comment type="subcellular location">
    <subcellularLocation>
        <location evidence="1">Membrane</location>
        <topology evidence="1">Multi-pass membrane protein</topology>
    </subcellularLocation>
</comment>
<dbReference type="Gene3D" id="1.20.1250.20">
    <property type="entry name" value="MFS general substrate transporter like domains"/>
    <property type="match status" value="1"/>
</dbReference>
<feature type="transmembrane region" description="Helical" evidence="7">
    <location>
        <begin position="88"/>
        <end position="110"/>
    </location>
</feature>
<dbReference type="InterPro" id="IPR020846">
    <property type="entry name" value="MFS_dom"/>
</dbReference>
<keyword evidence="10" id="KW-1185">Reference proteome</keyword>
<feature type="region of interest" description="Disordered" evidence="6">
    <location>
        <begin position="254"/>
        <end position="291"/>
    </location>
</feature>
<reference evidence="9 10" key="1">
    <citation type="submission" date="2013-12" db="EMBL/GenBank/DDBJ databases">
        <authorList>
            <person name="Cubeta M."/>
            <person name="Pakala S."/>
            <person name="Fedorova N."/>
            <person name="Thomas E."/>
            <person name="Dean R."/>
            <person name="Jabaji S."/>
            <person name="Neate S."/>
            <person name="Toda T."/>
            <person name="Tavantzis S."/>
            <person name="Vilgalys R."/>
            <person name="Bharathan N."/>
            <person name="Pakala S."/>
            <person name="Losada L.S."/>
            <person name="Zafar N."/>
            <person name="Nierman W."/>
        </authorList>
    </citation>
    <scope>NUCLEOTIDE SEQUENCE [LARGE SCALE GENOMIC DNA]</scope>
    <source>
        <strain evidence="9 10">123E</strain>
    </source>
</reference>
<keyword evidence="2" id="KW-0813">Transport</keyword>
<dbReference type="Pfam" id="PF07690">
    <property type="entry name" value="MFS_1"/>
    <property type="match status" value="1"/>
</dbReference>
<feature type="transmembrane region" description="Helical" evidence="7">
    <location>
        <begin position="44"/>
        <end position="68"/>
    </location>
</feature>
<dbReference type="InterPro" id="IPR011701">
    <property type="entry name" value="MFS"/>
</dbReference>
<dbReference type="PRINTS" id="PR01035">
    <property type="entry name" value="TCRTETA"/>
</dbReference>
<dbReference type="CDD" id="cd17330">
    <property type="entry name" value="MFS_SLC46_TetA_like"/>
    <property type="match status" value="1"/>
</dbReference>
<feature type="compositionally biased region" description="Polar residues" evidence="6">
    <location>
        <begin position="15"/>
        <end position="32"/>
    </location>
</feature>
<evidence type="ECO:0000313" key="10">
    <source>
        <dbReference type="Proteomes" id="UP000027456"/>
    </source>
</evidence>
<evidence type="ECO:0000313" key="9">
    <source>
        <dbReference type="EMBL" id="KEP46046.1"/>
    </source>
</evidence>
<feature type="transmembrane region" description="Helical" evidence="7">
    <location>
        <begin position="222"/>
        <end position="244"/>
    </location>
</feature>
<feature type="compositionally biased region" description="Polar residues" evidence="6">
    <location>
        <begin position="254"/>
        <end position="289"/>
    </location>
</feature>
<feature type="transmembrane region" description="Helical" evidence="7">
    <location>
        <begin position="122"/>
        <end position="139"/>
    </location>
</feature>
<dbReference type="PROSITE" id="PS50850">
    <property type="entry name" value="MFS"/>
    <property type="match status" value="1"/>
</dbReference>